<evidence type="ECO:0000313" key="8">
    <source>
        <dbReference type="EMBL" id="ODM24326.1"/>
    </source>
</evidence>
<dbReference type="Pfam" id="PF01565">
    <property type="entry name" value="FAD_binding_4"/>
    <property type="match status" value="1"/>
</dbReference>
<keyword evidence="3" id="KW-0285">Flavoprotein</keyword>
<dbReference type="GO" id="GO:0071949">
    <property type="term" value="F:FAD binding"/>
    <property type="evidence" value="ECO:0007669"/>
    <property type="project" value="InterPro"/>
</dbReference>
<proteinExistence type="inferred from homology"/>
<dbReference type="VEuPathDB" id="FungiDB:SI65_01916"/>
<dbReference type="InterPro" id="IPR006094">
    <property type="entry name" value="Oxid_FAD_bind_N"/>
</dbReference>
<feature type="chain" id="PRO_5009448939" description="FAD-binding PCMH-type domain-containing protein" evidence="6">
    <location>
        <begin position="21"/>
        <end position="607"/>
    </location>
</feature>
<dbReference type="InterPro" id="IPR016169">
    <property type="entry name" value="FAD-bd_PCMH_sub2"/>
</dbReference>
<evidence type="ECO:0000256" key="6">
    <source>
        <dbReference type="SAM" id="SignalP"/>
    </source>
</evidence>
<feature type="signal peptide" evidence="6">
    <location>
        <begin position="1"/>
        <end position="20"/>
    </location>
</feature>
<comment type="caution">
    <text evidence="9">The sequence shown here is derived from an EMBL/GenBank/DDBJ whole genome shotgun (WGS) entry which is preliminary data.</text>
</comment>
<dbReference type="InterPro" id="IPR050416">
    <property type="entry name" value="FAD-linked_Oxidoreductase"/>
</dbReference>
<gene>
    <name evidence="8" type="ORF">SI65_01916</name>
    <name evidence="9" type="ORF">SI65_01966</name>
</gene>
<feature type="domain" description="FAD-binding PCMH-type" evidence="7">
    <location>
        <begin position="118"/>
        <end position="298"/>
    </location>
</feature>
<dbReference type="Gene3D" id="3.30.465.10">
    <property type="match status" value="2"/>
</dbReference>
<dbReference type="InterPro" id="IPR016166">
    <property type="entry name" value="FAD-bd_PCMH"/>
</dbReference>
<dbReference type="PANTHER" id="PTHR42973:SF39">
    <property type="entry name" value="FAD-BINDING PCMH-TYPE DOMAIN-CONTAINING PROTEIN"/>
    <property type="match status" value="1"/>
</dbReference>
<reference evidence="9 10" key="1">
    <citation type="journal article" date="2016" name="BMC Genomics">
        <title>Comparative genomic and transcriptomic analyses of the Fuzhuan brick tea-fermentation fungus Aspergillus cristatus.</title>
        <authorList>
            <person name="Ge Y."/>
            <person name="Wang Y."/>
            <person name="Liu Y."/>
            <person name="Tan Y."/>
            <person name="Ren X."/>
            <person name="Zhang X."/>
            <person name="Hyde K.D."/>
            <person name="Liu Y."/>
            <person name="Liu Z."/>
        </authorList>
    </citation>
    <scope>NUCLEOTIDE SEQUENCE [LARGE SCALE GENOMIC DNA]</scope>
    <source>
        <strain evidence="9 10">GZAAS20.1005</strain>
    </source>
</reference>
<keyword evidence="5" id="KW-0560">Oxidoreductase</keyword>
<dbReference type="SUPFAM" id="SSF56176">
    <property type="entry name" value="FAD-binding/transporter-associated domain-like"/>
    <property type="match status" value="1"/>
</dbReference>
<keyword evidence="4" id="KW-0274">FAD</keyword>
<protein>
    <recommendedName>
        <fullName evidence="7">FAD-binding PCMH-type domain-containing protein</fullName>
    </recommendedName>
</protein>
<comment type="similarity">
    <text evidence="2">Belongs to the oxygen-dependent FAD-linked oxidoreductase family.</text>
</comment>
<evidence type="ECO:0000256" key="2">
    <source>
        <dbReference type="ARBA" id="ARBA00005466"/>
    </source>
</evidence>
<dbReference type="STRING" id="573508.A0A1E3BVJ0"/>
<evidence type="ECO:0000313" key="9">
    <source>
        <dbReference type="EMBL" id="ODM24376.1"/>
    </source>
</evidence>
<evidence type="ECO:0000256" key="3">
    <source>
        <dbReference type="ARBA" id="ARBA00022630"/>
    </source>
</evidence>
<dbReference type="PANTHER" id="PTHR42973">
    <property type="entry name" value="BINDING OXIDOREDUCTASE, PUTATIVE (AFU_ORTHOLOGUE AFUA_1G17690)-RELATED"/>
    <property type="match status" value="1"/>
</dbReference>
<evidence type="ECO:0000313" key="10">
    <source>
        <dbReference type="Proteomes" id="UP000094569"/>
    </source>
</evidence>
<keyword evidence="6" id="KW-0732">Signal</keyword>
<evidence type="ECO:0000256" key="5">
    <source>
        <dbReference type="ARBA" id="ARBA00023002"/>
    </source>
</evidence>
<accession>A0A1E3BVJ0</accession>
<dbReference type="Proteomes" id="UP000094569">
    <property type="component" value="Unassembled WGS sequence"/>
</dbReference>
<dbReference type="InterPro" id="IPR012951">
    <property type="entry name" value="BBE"/>
</dbReference>
<name>A0A1E3BVJ0_ASPCR</name>
<dbReference type="OrthoDB" id="9983560at2759"/>
<organism evidence="9 10">
    <name type="scientific">Aspergillus cristatus</name>
    <name type="common">Chinese Fuzhuan brick tea-fermentation fungus</name>
    <name type="synonym">Eurotium cristatum</name>
    <dbReference type="NCBI Taxonomy" id="573508"/>
    <lineage>
        <taxon>Eukaryota</taxon>
        <taxon>Fungi</taxon>
        <taxon>Dikarya</taxon>
        <taxon>Ascomycota</taxon>
        <taxon>Pezizomycotina</taxon>
        <taxon>Eurotiomycetes</taxon>
        <taxon>Eurotiomycetidae</taxon>
        <taxon>Eurotiales</taxon>
        <taxon>Aspergillaceae</taxon>
        <taxon>Aspergillus</taxon>
        <taxon>Aspergillus subgen. Aspergillus</taxon>
    </lineage>
</organism>
<comment type="cofactor">
    <cofactor evidence="1">
        <name>FAD</name>
        <dbReference type="ChEBI" id="CHEBI:57692"/>
    </cofactor>
</comment>
<dbReference type="InterPro" id="IPR036318">
    <property type="entry name" value="FAD-bd_PCMH-like_sf"/>
</dbReference>
<dbReference type="PROSITE" id="PS51387">
    <property type="entry name" value="FAD_PCMH"/>
    <property type="match status" value="1"/>
</dbReference>
<dbReference type="Pfam" id="PF08031">
    <property type="entry name" value="BBE"/>
    <property type="match status" value="1"/>
</dbReference>
<dbReference type="EMBL" id="JXNT01000001">
    <property type="protein sequence ID" value="ODM24376.1"/>
    <property type="molecule type" value="Genomic_DNA"/>
</dbReference>
<dbReference type="EMBL" id="JXNT01000001">
    <property type="protein sequence ID" value="ODM24326.1"/>
    <property type="molecule type" value="Genomic_DNA"/>
</dbReference>
<evidence type="ECO:0000256" key="4">
    <source>
        <dbReference type="ARBA" id="ARBA00022827"/>
    </source>
</evidence>
<dbReference type="AlphaFoldDB" id="A0A1E3BVJ0"/>
<keyword evidence="10" id="KW-1185">Reference proteome</keyword>
<dbReference type="GO" id="GO:0016491">
    <property type="term" value="F:oxidoreductase activity"/>
    <property type="evidence" value="ECO:0007669"/>
    <property type="project" value="UniProtKB-KW"/>
</dbReference>
<sequence length="607" mass="64744">MKGALELLALSLFAPGIALARPQCKTSPMDASWPSIDEWHALNASIDGTLIRTAPAASACYPGNPFNVSNSCDEVRKNWSYEEYQAALPEGIDSPMYANNSCLPPGVSGYNPSKECAVGGSPSYIVEARTEHQVAVAFAWATKRNIRVVVKGTGHDYNGRSSGAYALSIWTHALRNIEYHPQWPLPDGNGTENAIVTGSGNTWSVLYSFANQLNRVVVGGGDHSVGLGGYLQGGGHGPLSSQFGLGADQILQATVVAADGQVLTANNVQNRDLFWAIKGGGAGQYGIVTEYVLKSHPAPSNVVTGSLSVYGARNASADEAWSAVTAVLSSIPDLMDSLPLAGTINIAAGATGKSMVGANYTVPGAVIAPSFYGYNMTKTQLHDVLQSLASKASAASNRTGSIIATPGAIQSYPSFLAFFNSTNSSPTASVSSSLMSSRLLGRAELTDLPMPDLKRHLQNFVEGENGSMLLFGLQGGRGPRTVPSHLRGAVNPVWRSVYAHVLSFGAPINVTGVPSVELPKAGRWSETHRETYWRVWAPDTGAYMNEANTFNTHWKKDFYGVYYDELLKIKMKYDPSGSLFVRNGVGSDRWDYDLDTGLLCRVDCAVV</sequence>
<evidence type="ECO:0000259" key="7">
    <source>
        <dbReference type="PROSITE" id="PS51387"/>
    </source>
</evidence>
<dbReference type="VEuPathDB" id="FungiDB:SI65_01966"/>
<evidence type="ECO:0000256" key="1">
    <source>
        <dbReference type="ARBA" id="ARBA00001974"/>
    </source>
</evidence>